<organism evidence="1">
    <name type="scientific">hydrothermal vent metagenome</name>
    <dbReference type="NCBI Taxonomy" id="652676"/>
    <lineage>
        <taxon>unclassified sequences</taxon>
        <taxon>metagenomes</taxon>
        <taxon>ecological metagenomes</taxon>
    </lineage>
</organism>
<evidence type="ECO:0008006" key="2">
    <source>
        <dbReference type="Google" id="ProtNLM"/>
    </source>
</evidence>
<dbReference type="EMBL" id="UOEP01000154">
    <property type="protein sequence ID" value="VAW21751.1"/>
    <property type="molecule type" value="Genomic_DNA"/>
</dbReference>
<protein>
    <recommendedName>
        <fullName evidence="2">Tetratricopeptide repeat protein</fullName>
    </recommendedName>
</protein>
<proteinExistence type="predicted"/>
<dbReference type="AlphaFoldDB" id="A0A3B0TT01"/>
<evidence type="ECO:0000313" key="1">
    <source>
        <dbReference type="EMBL" id="VAW21751.1"/>
    </source>
</evidence>
<sequence length="89" mass="10591">MDILERVKGLIQEGRVLEAEDLLRSFPDKPTWPYWQLDATIKQKKQLWGEAMNSYQKVLELDPGNKEAKVQLEFIRNILNFWNPEMFNP</sequence>
<name>A0A3B0TT01_9ZZZZ</name>
<reference evidence="1" key="1">
    <citation type="submission" date="2018-06" db="EMBL/GenBank/DDBJ databases">
        <authorList>
            <person name="Zhirakovskaya E."/>
        </authorList>
    </citation>
    <scope>NUCLEOTIDE SEQUENCE</scope>
</reference>
<dbReference type="Gene3D" id="1.25.40.10">
    <property type="entry name" value="Tetratricopeptide repeat domain"/>
    <property type="match status" value="1"/>
</dbReference>
<accession>A0A3B0TT01</accession>
<gene>
    <name evidence="1" type="ORF">MNBD_BACTEROID01-2173</name>
</gene>
<dbReference type="SUPFAM" id="SSF48452">
    <property type="entry name" value="TPR-like"/>
    <property type="match status" value="1"/>
</dbReference>
<dbReference type="InterPro" id="IPR011990">
    <property type="entry name" value="TPR-like_helical_dom_sf"/>
</dbReference>